<keyword evidence="2" id="KW-0732">Signal</keyword>
<accession>A0A5E4MYM4</accession>
<name>A0A5E4MYM4_9HEMI</name>
<dbReference type="EMBL" id="CABPRJ010001447">
    <property type="protein sequence ID" value="VVC37462.1"/>
    <property type="molecule type" value="Genomic_DNA"/>
</dbReference>
<evidence type="ECO:0000313" key="4">
    <source>
        <dbReference type="Proteomes" id="UP000325440"/>
    </source>
</evidence>
<gene>
    <name evidence="3" type="ORF">CINCED_3A024156</name>
</gene>
<feature type="region of interest" description="Disordered" evidence="1">
    <location>
        <begin position="77"/>
        <end position="115"/>
    </location>
</feature>
<feature type="signal peptide" evidence="2">
    <location>
        <begin position="1"/>
        <end position="17"/>
    </location>
</feature>
<evidence type="ECO:0000256" key="1">
    <source>
        <dbReference type="SAM" id="MobiDB-lite"/>
    </source>
</evidence>
<feature type="compositionally biased region" description="Polar residues" evidence="1">
    <location>
        <begin position="77"/>
        <end position="98"/>
    </location>
</feature>
<protein>
    <recommendedName>
        <fullName evidence="5">Secreted protein</fullName>
    </recommendedName>
</protein>
<sequence length="115" mass="12171">MLTPLPLALATTSVILATQTRTARRSRIGGAATAAKLLERLRQTIIERHVGLPGASPGCGSGNVPRREGNCDINQYGTGRLSSRGQYTNLGRTGSSALAGNRSRGRKATNKTPWQ</sequence>
<dbReference type="Proteomes" id="UP000325440">
    <property type="component" value="Unassembled WGS sequence"/>
</dbReference>
<evidence type="ECO:0008006" key="5">
    <source>
        <dbReference type="Google" id="ProtNLM"/>
    </source>
</evidence>
<proteinExistence type="predicted"/>
<dbReference type="AlphaFoldDB" id="A0A5E4MYM4"/>
<feature type="chain" id="PRO_5023083368" description="Secreted protein" evidence="2">
    <location>
        <begin position="18"/>
        <end position="115"/>
    </location>
</feature>
<evidence type="ECO:0000313" key="3">
    <source>
        <dbReference type="EMBL" id="VVC37462.1"/>
    </source>
</evidence>
<keyword evidence="4" id="KW-1185">Reference proteome</keyword>
<evidence type="ECO:0000256" key="2">
    <source>
        <dbReference type="SAM" id="SignalP"/>
    </source>
</evidence>
<reference evidence="3 4" key="1">
    <citation type="submission" date="2019-08" db="EMBL/GenBank/DDBJ databases">
        <authorList>
            <person name="Alioto T."/>
            <person name="Alioto T."/>
            <person name="Gomez Garrido J."/>
        </authorList>
    </citation>
    <scope>NUCLEOTIDE SEQUENCE [LARGE SCALE GENOMIC DNA]</scope>
</reference>
<organism evidence="3 4">
    <name type="scientific">Cinara cedri</name>
    <dbReference type="NCBI Taxonomy" id="506608"/>
    <lineage>
        <taxon>Eukaryota</taxon>
        <taxon>Metazoa</taxon>
        <taxon>Ecdysozoa</taxon>
        <taxon>Arthropoda</taxon>
        <taxon>Hexapoda</taxon>
        <taxon>Insecta</taxon>
        <taxon>Pterygota</taxon>
        <taxon>Neoptera</taxon>
        <taxon>Paraneoptera</taxon>
        <taxon>Hemiptera</taxon>
        <taxon>Sternorrhyncha</taxon>
        <taxon>Aphidomorpha</taxon>
        <taxon>Aphidoidea</taxon>
        <taxon>Aphididae</taxon>
        <taxon>Lachninae</taxon>
        <taxon>Cinara</taxon>
    </lineage>
</organism>